<dbReference type="InterPro" id="IPR014347">
    <property type="entry name" value="Tautomerase/MIF_sf"/>
</dbReference>
<dbReference type="NCBIfam" id="NF002324">
    <property type="entry name" value="PRK01271.1"/>
    <property type="match status" value="1"/>
</dbReference>
<dbReference type="GO" id="GO:0016853">
    <property type="term" value="F:isomerase activity"/>
    <property type="evidence" value="ECO:0007669"/>
    <property type="project" value="UniProtKB-KW"/>
</dbReference>
<organism evidence="3 4">
    <name type="scientific">Marinomonas spartinae</name>
    <dbReference type="NCBI Taxonomy" id="1792290"/>
    <lineage>
        <taxon>Bacteria</taxon>
        <taxon>Pseudomonadati</taxon>
        <taxon>Pseudomonadota</taxon>
        <taxon>Gammaproteobacteria</taxon>
        <taxon>Oceanospirillales</taxon>
        <taxon>Oceanospirillaceae</taxon>
        <taxon>Marinomonas</taxon>
    </lineage>
</organism>
<evidence type="ECO:0000256" key="1">
    <source>
        <dbReference type="ARBA" id="ARBA00023235"/>
    </source>
</evidence>
<gene>
    <name evidence="3" type="primary">pptA</name>
    <name evidence="3" type="ORF">MSP8886_00080</name>
</gene>
<proteinExistence type="predicted"/>
<dbReference type="AlphaFoldDB" id="A0A1A8T0W4"/>
<dbReference type="RefSeq" id="WP_067011594.1">
    <property type="nucleotide sequence ID" value="NZ_FLOB01000001.1"/>
</dbReference>
<evidence type="ECO:0000259" key="2">
    <source>
        <dbReference type="Pfam" id="PF01361"/>
    </source>
</evidence>
<dbReference type="InterPro" id="IPR004370">
    <property type="entry name" value="4-OT-like_dom"/>
</dbReference>
<name>A0A1A8T0W4_9GAMM</name>
<evidence type="ECO:0000313" key="3">
    <source>
        <dbReference type="EMBL" id="SBS24779.1"/>
    </source>
</evidence>
<sequence>MPHISIKHFPAELTQQERKDLSDVISSSIQSALQCSEDVISISMEEVAPESWTADVYQPEIAAKRQYLIKQPNY</sequence>
<dbReference type="STRING" id="1792290.MSP8886_00080"/>
<reference evidence="3 4" key="1">
    <citation type="submission" date="2016-06" db="EMBL/GenBank/DDBJ databases">
        <authorList>
            <person name="Kjaerup R.B."/>
            <person name="Dalgaard T.S."/>
            <person name="Juul-Madsen H.R."/>
        </authorList>
    </citation>
    <scope>NUCLEOTIDE SEQUENCE [LARGE SCALE GENOMIC DNA]</scope>
    <source>
        <strain evidence="3 4">CECT 8886</strain>
    </source>
</reference>
<protein>
    <submittedName>
        <fullName evidence="3">Tautomerase PptA</fullName>
        <ecNumber evidence="3">5.3.2.-</ecNumber>
    </submittedName>
</protein>
<dbReference type="OrthoDB" id="3395834at2"/>
<evidence type="ECO:0000313" key="4">
    <source>
        <dbReference type="Proteomes" id="UP000092544"/>
    </source>
</evidence>
<dbReference type="EMBL" id="FLOB01000001">
    <property type="protein sequence ID" value="SBS24779.1"/>
    <property type="molecule type" value="Genomic_DNA"/>
</dbReference>
<dbReference type="Gene3D" id="3.30.429.10">
    <property type="entry name" value="Macrophage Migration Inhibitory Factor"/>
    <property type="match status" value="1"/>
</dbReference>
<feature type="domain" description="4-oxalocrotonate tautomerase-like" evidence="2">
    <location>
        <begin position="2"/>
        <end position="54"/>
    </location>
</feature>
<keyword evidence="4" id="KW-1185">Reference proteome</keyword>
<dbReference type="Pfam" id="PF01361">
    <property type="entry name" value="Tautomerase"/>
    <property type="match status" value="1"/>
</dbReference>
<dbReference type="SUPFAM" id="SSF55331">
    <property type="entry name" value="Tautomerase/MIF"/>
    <property type="match status" value="1"/>
</dbReference>
<dbReference type="Proteomes" id="UP000092544">
    <property type="component" value="Unassembled WGS sequence"/>
</dbReference>
<keyword evidence="1 3" id="KW-0413">Isomerase</keyword>
<accession>A0A1A8T0W4</accession>
<dbReference type="EC" id="5.3.2.-" evidence="3"/>